<evidence type="ECO:0000256" key="6">
    <source>
        <dbReference type="ARBA" id="ARBA00022842"/>
    </source>
</evidence>
<keyword evidence="4 8" id="KW-0479">Metal-binding</keyword>
<dbReference type="EMBL" id="LT629776">
    <property type="protein sequence ID" value="SDR87701.1"/>
    <property type="molecule type" value="Genomic_DNA"/>
</dbReference>
<feature type="domain" description="PIN" evidence="9">
    <location>
        <begin position="1"/>
        <end position="124"/>
    </location>
</feature>
<dbReference type="GO" id="GO:0000287">
    <property type="term" value="F:magnesium ion binding"/>
    <property type="evidence" value="ECO:0007669"/>
    <property type="project" value="UniProtKB-UniRule"/>
</dbReference>
<dbReference type="GO" id="GO:0090729">
    <property type="term" value="F:toxin activity"/>
    <property type="evidence" value="ECO:0007669"/>
    <property type="project" value="UniProtKB-KW"/>
</dbReference>
<sequence>MIVDTSAIVAVLLDEPAAPAIAELLLTETSAMSAATLVELGAVVGGRLPPQQRRRLDALMELWEIEIVPFDAVQAEIARGAYRDFGRGSGHAARLNLGDCYAYALASDRGEPLLFVGDDFSHTDLTPALVG</sequence>
<reference evidence="11" key="1">
    <citation type="submission" date="2016-10" db="EMBL/GenBank/DDBJ databases">
        <authorList>
            <person name="Varghese N."/>
            <person name="Submissions S."/>
        </authorList>
    </citation>
    <scope>NUCLEOTIDE SEQUENCE [LARGE SCALE GENOMIC DNA]</scope>
    <source>
        <strain evidence="11">DSM 22126</strain>
    </source>
</reference>
<dbReference type="STRING" id="545619.SAMN04489860_0278"/>
<feature type="binding site" evidence="8">
    <location>
        <position position="99"/>
    </location>
    <ligand>
        <name>Mg(2+)</name>
        <dbReference type="ChEBI" id="CHEBI:18420"/>
    </ligand>
</feature>
<protein>
    <recommendedName>
        <fullName evidence="8">Ribonuclease VapC</fullName>
        <shortName evidence="8">RNase VapC</shortName>
        <ecNumber evidence="8">3.1.-.-</ecNumber>
    </recommendedName>
    <alternativeName>
        <fullName evidence="8">Toxin VapC</fullName>
    </alternativeName>
</protein>
<dbReference type="GO" id="GO:0004540">
    <property type="term" value="F:RNA nuclease activity"/>
    <property type="evidence" value="ECO:0007669"/>
    <property type="project" value="InterPro"/>
</dbReference>
<comment type="cofactor">
    <cofactor evidence="1 8">
        <name>Mg(2+)</name>
        <dbReference type="ChEBI" id="CHEBI:18420"/>
    </cofactor>
</comment>
<accession>A0A1H1MLK5</accession>
<gene>
    <name evidence="8" type="primary">vapC</name>
    <name evidence="10" type="ORF">SAMN04489860_0278</name>
</gene>
<evidence type="ECO:0000256" key="1">
    <source>
        <dbReference type="ARBA" id="ARBA00001946"/>
    </source>
</evidence>
<keyword evidence="11" id="KW-1185">Reference proteome</keyword>
<dbReference type="InterPro" id="IPR022907">
    <property type="entry name" value="VapC_family"/>
</dbReference>
<dbReference type="PANTHER" id="PTHR33653">
    <property type="entry name" value="RIBONUCLEASE VAPC2"/>
    <property type="match status" value="1"/>
</dbReference>
<dbReference type="EC" id="3.1.-.-" evidence="8"/>
<evidence type="ECO:0000256" key="5">
    <source>
        <dbReference type="ARBA" id="ARBA00022801"/>
    </source>
</evidence>
<keyword evidence="8" id="KW-0800">Toxin</keyword>
<dbReference type="Gene3D" id="3.40.50.1010">
    <property type="entry name" value="5'-nuclease"/>
    <property type="match status" value="1"/>
</dbReference>
<evidence type="ECO:0000256" key="7">
    <source>
        <dbReference type="ARBA" id="ARBA00038093"/>
    </source>
</evidence>
<evidence type="ECO:0000256" key="3">
    <source>
        <dbReference type="ARBA" id="ARBA00022722"/>
    </source>
</evidence>
<dbReference type="HAMAP" id="MF_00265">
    <property type="entry name" value="VapC_Nob1"/>
    <property type="match status" value="1"/>
</dbReference>
<dbReference type="RefSeq" id="WP_083371301.1">
    <property type="nucleotide sequence ID" value="NZ_LT629776.1"/>
</dbReference>
<dbReference type="OrthoDB" id="32625at2"/>
<evidence type="ECO:0000259" key="9">
    <source>
        <dbReference type="Pfam" id="PF01850"/>
    </source>
</evidence>
<comment type="function">
    <text evidence="8">Toxic component of a toxin-antitoxin (TA) system. An RNase.</text>
</comment>
<evidence type="ECO:0000313" key="10">
    <source>
        <dbReference type="EMBL" id="SDR87701.1"/>
    </source>
</evidence>
<evidence type="ECO:0000256" key="4">
    <source>
        <dbReference type="ARBA" id="ARBA00022723"/>
    </source>
</evidence>
<keyword evidence="5 8" id="KW-0378">Hydrolase</keyword>
<dbReference type="Pfam" id="PF01850">
    <property type="entry name" value="PIN"/>
    <property type="match status" value="1"/>
</dbReference>
<keyword evidence="3 8" id="KW-0540">Nuclease</keyword>
<dbReference type="GO" id="GO:0016787">
    <property type="term" value="F:hydrolase activity"/>
    <property type="evidence" value="ECO:0007669"/>
    <property type="project" value="UniProtKB-KW"/>
</dbReference>
<proteinExistence type="inferred from homology"/>
<organism evidence="10 11">
    <name type="scientific">Paraoerskovia marina</name>
    <dbReference type="NCBI Taxonomy" id="545619"/>
    <lineage>
        <taxon>Bacteria</taxon>
        <taxon>Bacillati</taxon>
        <taxon>Actinomycetota</taxon>
        <taxon>Actinomycetes</taxon>
        <taxon>Micrococcales</taxon>
        <taxon>Cellulomonadaceae</taxon>
        <taxon>Paraoerskovia</taxon>
    </lineage>
</organism>
<evidence type="ECO:0000256" key="2">
    <source>
        <dbReference type="ARBA" id="ARBA00022649"/>
    </source>
</evidence>
<name>A0A1H1MLK5_9CELL</name>
<dbReference type="eggNOG" id="COG3742">
    <property type="taxonomic scope" value="Bacteria"/>
</dbReference>
<dbReference type="InterPro" id="IPR002716">
    <property type="entry name" value="PIN_dom"/>
</dbReference>
<dbReference type="InterPro" id="IPR029060">
    <property type="entry name" value="PIN-like_dom_sf"/>
</dbReference>
<dbReference type="InterPro" id="IPR050556">
    <property type="entry name" value="Type_II_TA_system_RNase"/>
</dbReference>
<dbReference type="CDD" id="cd09871">
    <property type="entry name" value="PIN_MtVapC28-VapC30-like"/>
    <property type="match status" value="1"/>
</dbReference>
<keyword evidence="2 8" id="KW-1277">Toxin-antitoxin system</keyword>
<comment type="similarity">
    <text evidence="7 8">Belongs to the PINc/VapC protein family.</text>
</comment>
<dbReference type="Proteomes" id="UP000185663">
    <property type="component" value="Chromosome I"/>
</dbReference>
<feature type="binding site" evidence="8">
    <location>
        <position position="4"/>
    </location>
    <ligand>
        <name>Mg(2+)</name>
        <dbReference type="ChEBI" id="CHEBI:18420"/>
    </ligand>
</feature>
<dbReference type="PANTHER" id="PTHR33653:SF1">
    <property type="entry name" value="RIBONUCLEASE VAPC2"/>
    <property type="match status" value="1"/>
</dbReference>
<dbReference type="AlphaFoldDB" id="A0A1H1MLK5"/>
<keyword evidence="6 8" id="KW-0460">Magnesium</keyword>
<evidence type="ECO:0000256" key="8">
    <source>
        <dbReference type="HAMAP-Rule" id="MF_00265"/>
    </source>
</evidence>
<dbReference type="SUPFAM" id="SSF88723">
    <property type="entry name" value="PIN domain-like"/>
    <property type="match status" value="1"/>
</dbReference>
<evidence type="ECO:0000313" key="11">
    <source>
        <dbReference type="Proteomes" id="UP000185663"/>
    </source>
</evidence>